<dbReference type="Gene3D" id="1.20.58.1540">
    <property type="entry name" value="Actin interacting protein 3, C-terminal domain"/>
    <property type="match status" value="1"/>
</dbReference>
<reference evidence="4" key="3">
    <citation type="submission" date="2025-08" db="UniProtKB">
        <authorList>
            <consortium name="Ensembl"/>
        </authorList>
    </citation>
    <scope>IDENTIFICATION</scope>
</reference>
<dbReference type="AlphaFoldDB" id="F6RBF6"/>
<organism evidence="4 5">
    <name type="scientific">Ciona intestinalis</name>
    <name type="common">Transparent sea squirt</name>
    <name type="synonym">Ascidia intestinalis</name>
    <dbReference type="NCBI Taxonomy" id="7719"/>
    <lineage>
        <taxon>Eukaryota</taxon>
        <taxon>Metazoa</taxon>
        <taxon>Chordata</taxon>
        <taxon>Tunicata</taxon>
        <taxon>Ascidiacea</taxon>
        <taxon>Phlebobranchia</taxon>
        <taxon>Cionidae</taxon>
        <taxon>Ciona</taxon>
    </lineage>
</organism>
<dbReference type="Pfam" id="PF03915">
    <property type="entry name" value="AIP3"/>
    <property type="match status" value="1"/>
</dbReference>
<evidence type="ECO:0000256" key="2">
    <source>
        <dbReference type="SAM" id="MobiDB-lite"/>
    </source>
</evidence>
<dbReference type="InParanoid" id="F6RBF6"/>
<dbReference type="InterPro" id="IPR022782">
    <property type="entry name" value="AIP3-like_C"/>
</dbReference>
<evidence type="ECO:0000313" key="4">
    <source>
        <dbReference type="Ensembl" id="ENSCINP00000023981.2"/>
    </source>
</evidence>
<evidence type="ECO:0000259" key="3">
    <source>
        <dbReference type="Pfam" id="PF03915"/>
    </source>
</evidence>
<feature type="compositionally biased region" description="Basic and acidic residues" evidence="2">
    <location>
        <begin position="129"/>
        <end position="145"/>
    </location>
</feature>
<feature type="domain" description="Actin interacting protein 3-like C-terminal" evidence="3">
    <location>
        <begin position="5"/>
        <end position="160"/>
    </location>
</feature>
<protein>
    <recommendedName>
        <fullName evidence="3">Actin interacting protein 3-like C-terminal domain-containing protein</fullName>
    </recommendedName>
</protein>
<dbReference type="GeneTree" id="ENSGT00940000169091"/>
<dbReference type="Ensembl" id="ENSCINT00000024227.2">
    <property type="protein sequence ID" value="ENSCINP00000023981.2"/>
    <property type="gene ID" value="ENSCING00000009440.3"/>
</dbReference>
<feature type="region of interest" description="Disordered" evidence="2">
    <location>
        <begin position="111"/>
        <end position="145"/>
    </location>
</feature>
<dbReference type="HOGENOM" id="CLU_1647533_0_0_1"/>
<dbReference type="EMBL" id="EAAA01002968">
    <property type="status" value="NOT_ANNOTATED_CDS"/>
    <property type="molecule type" value="Genomic_DNA"/>
</dbReference>
<dbReference type="InterPro" id="IPR051825">
    <property type="entry name" value="SRCIN1"/>
</dbReference>
<sequence length="161" mass="18153">MLSEVEAAVEELRNEVVERRCRVNAREVEALVLQLSQAGRTVAKLKGSYPALCEEIRTVGAGETEVIYAEEKFVEAEPTRLDEQLKRCRQLTATLFTLKKLATVQEARSKTPTSFGAIRPNTPSQLGARRGEDPNASRGRMLEEVRRTRVDPVRRMESIRV</sequence>
<keyword evidence="5" id="KW-1185">Reference proteome</keyword>
<reference evidence="5" key="1">
    <citation type="journal article" date="2002" name="Science">
        <title>The draft genome of Ciona intestinalis: insights into chordate and vertebrate origins.</title>
        <authorList>
            <person name="Dehal P."/>
            <person name="Satou Y."/>
            <person name="Campbell R.K."/>
            <person name="Chapman J."/>
            <person name="Degnan B."/>
            <person name="De Tomaso A."/>
            <person name="Davidson B."/>
            <person name="Di Gregorio A."/>
            <person name="Gelpke M."/>
            <person name="Goodstein D.M."/>
            <person name="Harafuji N."/>
            <person name="Hastings K.E."/>
            <person name="Ho I."/>
            <person name="Hotta K."/>
            <person name="Huang W."/>
            <person name="Kawashima T."/>
            <person name="Lemaire P."/>
            <person name="Martinez D."/>
            <person name="Meinertzhagen I.A."/>
            <person name="Necula S."/>
            <person name="Nonaka M."/>
            <person name="Putnam N."/>
            <person name="Rash S."/>
            <person name="Saiga H."/>
            <person name="Satake M."/>
            <person name="Terry A."/>
            <person name="Yamada L."/>
            <person name="Wang H.G."/>
            <person name="Awazu S."/>
            <person name="Azumi K."/>
            <person name="Boore J."/>
            <person name="Branno M."/>
            <person name="Chin-Bow S."/>
            <person name="DeSantis R."/>
            <person name="Doyle S."/>
            <person name="Francino P."/>
            <person name="Keys D.N."/>
            <person name="Haga S."/>
            <person name="Hayashi H."/>
            <person name="Hino K."/>
            <person name="Imai K.S."/>
            <person name="Inaba K."/>
            <person name="Kano S."/>
            <person name="Kobayashi K."/>
            <person name="Kobayashi M."/>
            <person name="Lee B.I."/>
            <person name="Makabe K.W."/>
            <person name="Manohar C."/>
            <person name="Matassi G."/>
            <person name="Medina M."/>
            <person name="Mochizuki Y."/>
            <person name="Mount S."/>
            <person name="Morishita T."/>
            <person name="Miura S."/>
            <person name="Nakayama A."/>
            <person name="Nishizaka S."/>
            <person name="Nomoto H."/>
            <person name="Ohta F."/>
            <person name="Oishi K."/>
            <person name="Rigoutsos I."/>
            <person name="Sano M."/>
            <person name="Sasaki A."/>
            <person name="Sasakura Y."/>
            <person name="Shoguchi E."/>
            <person name="Shin-i T."/>
            <person name="Spagnuolo A."/>
            <person name="Stainier D."/>
            <person name="Suzuki M.M."/>
            <person name="Tassy O."/>
            <person name="Takatori N."/>
            <person name="Tokuoka M."/>
            <person name="Yagi K."/>
            <person name="Yoshizaki F."/>
            <person name="Wada S."/>
            <person name="Zhang C."/>
            <person name="Hyatt P.D."/>
            <person name="Larimer F."/>
            <person name="Detter C."/>
            <person name="Doggett N."/>
            <person name="Glavina T."/>
            <person name="Hawkins T."/>
            <person name="Richardson P."/>
            <person name="Lucas S."/>
            <person name="Kohara Y."/>
            <person name="Levine M."/>
            <person name="Satoh N."/>
            <person name="Rokhsar D.S."/>
        </authorList>
    </citation>
    <scope>NUCLEOTIDE SEQUENCE [LARGE SCALE GENOMIC DNA]</scope>
</reference>
<keyword evidence="1" id="KW-0175">Coiled coil</keyword>
<name>F6RBF6_CIOIN</name>
<reference evidence="4" key="2">
    <citation type="journal article" date="2008" name="Genome Biol.">
        <title>Improved genome assembly and evidence-based global gene model set for the chordate Ciona intestinalis: new insight into intron and operon populations.</title>
        <authorList>
            <person name="Satou Y."/>
            <person name="Mineta K."/>
            <person name="Ogasawara M."/>
            <person name="Sasakura Y."/>
            <person name="Shoguchi E."/>
            <person name="Ueno K."/>
            <person name="Yamada L."/>
            <person name="Matsumoto J."/>
            <person name="Wasserscheid J."/>
            <person name="Dewar K."/>
            <person name="Wiley G.B."/>
            <person name="Macmil S.L."/>
            <person name="Roe B.A."/>
            <person name="Zeller R.W."/>
            <person name="Hastings K.E."/>
            <person name="Lemaire P."/>
            <person name="Lindquist E."/>
            <person name="Endo T."/>
            <person name="Hotta K."/>
            <person name="Inaba K."/>
        </authorList>
    </citation>
    <scope>NUCLEOTIDE SEQUENCE [LARGE SCALE GENOMIC DNA]</scope>
    <source>
        <strain evidence="4">wild type</strain>
    </source>
</reference>
<dbReference type="Proteomes" id="UP000008144">
    <property type="component" value="Chromosome 9"/>
</dbReference>
<accession>F6RBF6</accession>
<dbReference type="PANTHER" id="PTHR22741">
    <property type="entry name" value="P140CAP/SNIP-RELATED"/>
    <property type="match status" value="1"/>
</dbReference>
<proteinExistence type="predicted"/>
<reference evidence="4" key="4">
    <citation type="submission" date="2025-09" db="UniProtKB">
        <authorList>
            <consortium name="Ensembl"/>
        </authorList>
    </citation>
    <scope>IDENTIFICATION</scope>
</reference>
<evidence type="ECO:0000313" key="5">
    <source>
        <dbReference type="Proteomes" id="UP000008144"/>
    </source>
</evidence>
<dbReference type="PANTHER" id="PTHR22741:SF10">
    <property type="entry name" value="COILED-COIL DOMAIN-CONTAINING PROTEIN CG32809"/>
    <property type="match status" value="1"/>
</dbReference>
<evidence type="ECO:0000256" key="1">
    <source>
        <dbReference type="ARBA" id="ARBA00023054"/>
    </source>
</evidence>